<evidence type="ECO:0000256" key="1">
    <source>
        <dbReference type="SAM" id="MobiDB-lite"/>
    </source>
</evidence>
<organism evidence="2 3">
    <name type="scientific">Batillaria attramentaria</name>
    <dbReference type="NCBI Taxonomy" id="370345"/>
    <lineage>
        <taxon>Eukaryota</taxon>
        <taxon>Metazoa</taxon>
        <taxon>Spiralia</taxon>
        <taxon>Lophotrochozoa</taxon>
        <taxon>Mollusca</taxon>
        <taxon>Gastropoda</taxon>
        <taxon>Caenogastropoda</taxon>
        <taxon>Sorbeoconcha</taxon>
        <taxon>Cerithioidea</taxon>
        <taxon>Batillariidae</taxon>
        <taxon>Batillaria</taxon>
    </lineage>
</organism>
<dbReference type="Proteomes" id="UP001519460">
    <property type="component" value="Unassembled WGS sequence"/>
</dbReference>
<feature type="compositionally biased region" description="Polar residues" evidence="1">
    <location>
        <begin position="1"/>
        <end position="12"/>
    </location>
</feature>
<feature type="region of interest" description="Disordered" evidence="1">
    <location>
        <begin position="1"/>
        <end position="57"/>
    </location>
</feature>
<evidence type="ECO:0000313" key="2">
    <source>
        <dbReference type="EMBL" id="KAK7503928.1"/>
    </source>
</evidence>
<dbReference type="AlphaFoldDB" id="A0ABD0LXS2"/>
<protein>
    <submittedName>
        <fullName evidence="2">Uncharacterized protein</fullName>
    </submittedName>
</protein>
<gene>
    <name evidence="2" type="ORF">BaRGS_00004660</name>
</gene>
<dbReference type="EMBL" id="JACVVK020000017">
    <property type="protein sequence ID" value="KAK7503928.1"/>
    <property type="molecule type" value="Genomic_DNA"/>
</dbReference>
<reference evidence="2 3" key="1">
    <citation type="journal article" date="2023" name="Sci. Data">
        <title>Genome assembly of the Korean intertidal mud-creeper Batillaria attramentaria.</title>
        <authorList>
            <person name="Patra A.K."/>
            <person name="Ho P.T."/>
            <person name="Jun S."/>
            <person name="Lee S.J."/>
            <person name="Kim Y."/>
            <person name="Won Y.J."/>
        </authorList>
    </citation>
    <scope>NUCLEOTIDE SEQUENCE [LARGE SCALE GENOMIC DNA]</scope>
    <source>
        <strain evidence="2">Wonlab-2016</strain>
    </source>
</reference>
<proteinExistence type="predicted"/>
<name>A0ABD0LXS2_9CAEN</name>
<accession>A0ABD0LXS2</accession>
<comment type="caution">
    <text evidence="2">The sequence shown here is derived from an EMBL/GenBank/DDBJ whole genome shotgun (WGS) entry which is preliminary data.</text>
</comment>
<evidence type="ECO:0000313" key="3">
    <source>
        <dbReference type="Proteomes" id="UP001519460"/>
    </source>
</evidence>
<sequence>MIKRSQGSALTDNKQELRDVSLTVSTSRPPSLPDDRGKCQRLTSHSSDNGEDSVEGLSYLTPQHRTSSKCRQVLTIDECVIPLWLGSVMEVYQACETGALPLN</sequence>
<keyword evidence="3" id="KW-1185">Reference proteome</keyword>